<dbReference type="PROSITE" id="PS00674">
    <property type="entry name" value="AAA"/>
    <property type="match status" value="1"/>
</dbReference>
<evidence type="ECO:0000259" key="1">
    <source>
        <dbReference type="SMART" id="SM00382"/>
    </source>
</evidence>
<accession>A0A6C0B6N0</accession>
<proteinExistence type="predicted"/>
<protein>
    <recommendedName>
        <fullName evidence="1">AAA+ ATPase domain-containing protein</fullName>
    </recommendedName>
</protein>
<dbReference type="PANTHER" id="PTHR23070">
    <property type="entry name" value="BCS1 AAA-TYPE ATPASE"/>
    <property type="match status" value="1"/>
</dbReference>
<sequence length="537" mass="63088">MHIDPVQIIQLTLYSKIVNEATILATKDNKYIYFTIFLFLVYKIFHTEYIQQQYTDWLDSWSHSDEENIIIIPQHKRIFTTYSGSQSRETVQQLYSERFRAINHYLEKHHPSNINKMIEISRRETKSIWDSETVDYVMLPINNEKMLLNRELDIYFEINIKEEIKDIDEKKAKDITSYKNYTYKLSKIGEGGFSILNKFLDNIVSEYKNEILNKKEHSIFEYVKYKHDEEDRCELVFRKYPFRSNKFLDKNIFFENKDEFINYIDRFIKKSNPQEKNAAESQYEDAGVTFKASIMMMGPPGCGKSSTIRGILNRTKRHGILVRWSAINTCAEFCSLLRTTKINEVQYEPGELCFIFEDFDANGDDVLKSRSEIVEAPTDYYSFSTCDSVSETSENNNKSELNKTKKLLDQLMTLHSQKKDDALTLECVLNTIDGIVELHDLMLIFTTNHLEKIDTAFTRPGRIDYVLNLGLASTETIREMLLHKYRNESVDLLKYNRLFNKLKGDIISPADIQMTCLKFGRGQFKECLEELVKKTNI</sequence>
<dbReference type="InterPro" id="IPR050747">
    <property type="entry name" value="Mitochondrial_chaperone_BCS1"/>
</dbReference>
<dbReference type="GO" id="GO:0016887">
    <property type="term" value="F:ATP hydrolysis activity"/>
    <property type="evidence" value="ECO:0007669"/>
    <property type="project" value="InterPro"/>
</dbReference>
<dbReference type="Gene3D" id="3.40.50.300">
    <property type="entry name" value="P-loop containing nucleotide triphosphate hydrolases"/>
    <property type="match status" value="1"/>
</dbReference>
<dbReference type="SMART" id="SM00382">
    <property type="entry name" value="AAA"/>
    <property type="match status" value="1"/>
</dbReference>
<reference evidence="2" key="1">
    <citation type="journal article" date="2020" name="Nature">
        <title>Giant virus diversity and host interactions through global metagenomics.</title>
        <authorList>
            <person name="Schulz F."/>
            <person name="Roux S."/>
            <person name="Paez-Espino D."/>
            <person name="Jungbluth S."/>
            <person name="Walsh D.A."/>
            <person name="Denef V.J."/>
            <person name="McMahon K.D."/>
            <person name="Konstantinidis K.T."/>
            <person name="Eloe-Fadrosh E.A."/>
            <person name="Kyrpides N.C."/>
            <person name="Woyke T."/>
        </authorList>
    </citation>
    <scope>NUCLEOTIDE SEQUENCE</scope>
    <source>
        <strain evidence="2">GVMAG-M-3300010158-13</strain>
    </source>
</reference>
<dbReference type="AlphaFoldDB" id="A0A6C0B6N0"/>
<name>A0A6C0B6N0_9ZZZZ</name>
<feature type="domain" description="AAA+ ATPase" evidence="1">
    <location>
        <begin position="290"/>
        <end position="473"/>
    </location>
</feature>
<dbReference type="SUPFAM" id="SSF52540">
    <property type="entry name" value="P-loop containing nucleoside triphosphate hydrolases"/>
    <property type="match status" value="1"/>
</dbReference>
<organism evidence="2">
    <name type="scientific">viral metagenome</name>
    <dbReference type="NCBI Taxonomy" id="1070528"/>
    <lineage>
        <taxon>unclassified sequences</taxon>
        <taxon>metagenomes</taxon>
        <taxon>organismal metagenomes</taxon>
    </lineage>
</organism>
<dbReference type="InterPro" id="IPR003593">
    <property type="entry name" value="AAA+_ATPase"/>
</dbReference>
<dbReference type="GO" id="GO:0005524">
    <property type="term" value="F:ATP binding"/>
    <property type="evidence" value="ECO:0007669"/>
    <property type="project" value="InterPro"/>
</dbReference>
<dbReference type="InterPro" id="IPR003960">
    <property type="entry name" value="ATPase_AAA_CS"/>
</dbReference>
<dbReference type="InterPro" id="IPR027417">
    <property type="entry name" value="P-loop_NTPase"/>
</dbReference>
<evidence type="ECO:0000313" key="2">
    <source>
        <dbReference type="EMBL" id="QHS87905.1"/>
    </source>
</evidence>
<dbReference type="EMBL" id="MN739089">
    <property type="protein sequence ID" value="QHS87905.1"/>
    <property type="molecule type" value="Genomic_DNA"/>
</dbReference>